<reference evidence="1 2" key="1">
    <citation type="submission" date="2018-10" db="EMBL/GenBank/DDBJ databases">
        <title>A high-quality apple genome assembly.</title>
        <authorList>
            <person name="Hu J."/>
        </authorList>
    </citation>
    <scope>NUCLEOTIDE SEQUENCE [LARGE SCALE GENOMIC DNA]</scope>
    <source>
        <strain evidence="2">cv. HFTH1</strain>
        <tissue evidence="1">Young leaf</tissue>
    </source>
</reference>
<dbReference type="Proteomes" id="UP000290289">
    <property type="component" value="Chromosome 2"/>
</dbReference>
<keyword evidence="2" id="KW-1185">Reference proteome</keyword>
<protein>
    <submittedName>
        <fullName evidence="1">Uncharacterized protein</fullName>
    </submittedName>
</protein>
<evidence type="ECO:0000313" key="1">
    <source>
        <dbReference type="EMBL" id="RXI07297.1"/>
    </source>
</evidence>
<evidence type="ECO:0000313" key="2">
    <source>
        <dbReference type="Proteomes" id="UP000290289"/>
    </source>
</evidence>
<accession>A0A498KIL3</accession>
<dbReference type="AlphaFoldDB" id="A0A498KIL3"/>
<name>A0A498KIL3_MALDO</name>
<gene>
    <name evidence="1" type="ORF">DVH24_026433</name>
</gene>
<comment type="caution">
    <text evidence="1">The sequence shown here is derived from an EMBL/GenBank/DDBJ whole genome shotgun (WGS) entry which is preliminary data.</text>
</comment>
<organism evidence="1 2">
    <name type="scientific">Malus domestica</name>
    <name type="common">Apple</name>
    <name type="synonym">Pyrus malus</name>
    <dbReference type="NCBI Taxonomy" id="3750"/>
    <lineage>
        <taxon>Eukaryota</taxon>
        <taxon>Viridiplantae</taxon>
        <taxon>Streptophyta</taxon>
        <taxon>Embryophyta</taxon>
        <taxon>Tracheophyta</taxon>
        <taxon>Spermatophyta</taxon>
        <taxon>Magnoliopsida</taxon>
        <taxon>eudicotyledons</taxon>
        <taxon>Gunneridae</taxon>
        <taxon>Pentapetalae</taxon>
        <taxon>rosids</taxon>
        <taxon>fabids</taxon>
        <taxon>Rosales</taxon>
        <taxon>Rosaceae</taxon>
        <taxon>Amygdaloideae</taxon>
        <taxon>Maleae</taxon>
        <taxon>Malus</taxon>
    </lineage>
</organism>
<sequence length="71" mass="7501">MVAHGLLCKSVAPSVLGSPKALPLELSFQSHLGGIVPSAFLVDHRYPSFCYNPHRTAAPTVFGALVNGELL</sequence>
<dbReference type="EMBL" id="RDQH01000328">
    <property type="protein sequence ID" value="RXI07297.1"/>
    <property type="molecule type" value="Genomic_DNA"/>
</dbReference>
<proteinExistence type="predicted"/>